<sequence>MQAAVRVVRHGTKICQRPGSVRGESKEESQEFMKKLHTYIGHYWYGYLFAICSMIIATGLDMVYPQITQRIVDEVIIGGKMELLTGLLVGIVAVGIGRCIFGYCKEFSFDVLSSKIGAQIRKDLFRHIQTLSMNYFDNTNTGELMARVKDDVDKIWNAMGYVGMLTIEVVIHVSMVLYCMFHLNWKLALIPLVTMISCGAIAIIMERKLDKIYEDISEENAVLTTVAEENLAGVRTVKAFAREKFEIEKFLSHNKRYYDLNISQSKVLVKYYPYFQFVGKALPVAMTILGGVSVMHGNMTLGALVAFVEYSRNCTWPMEMLGWLTNDLSSAVASYKKIKKIYGETAMIKDEEQPVVLEQVKGDISFEHVSFSIEGKNILSDINFTVPAGKTIGIMGATGSGKSSIVNLLQRFYDVSDGAVKVDGTDVRKLSLKQLRSSISVVLQDVFLFSDTIEENIKMGQRKVMPFDEIRRAADCAQAKDFIEKMDEQYATVIGERGVGLSGGQKQRISIARAIAKKAPILILDDSTSALDMETEHEIQKTLNELKDTTKVIIAHRISAVCHADEIIYLKDGGIAERGTHQELLAKRGLYYETYMAQYGTFLGGEAM</sequence>
<dbReference type="InterPro" id="IPR003593">
    <property type="entry name" value="AAA+_ATPase"/>
</dbReference>
<dbReference type="PROSITE" id="PS50893">
    <property type="entry name" value="ABC_TRANSPORTER_2"/>
    <property type="match status" value="1"/>
</dbReference>
<feature type="domain" description="ABC transporter" evidence="10">
    <location>
        <begin position="364"/>
        <end position="597"/>
    </location>
</feature>
<dbReference type="InterPro" id="IPR003439">
    <property type="entry name" value="ABC_transporter-like_ATP-bd"/>
</dbReference>
<evidence type="ECO:0000256" key="7">
    <source>
        <dbReference type="ARBA" id="ARBA00022989"/>
    </source>
</evidence>
<feature type="transmembrane region" description="Helical" evidence="9">
    <location>
        <begin position="187"/>
        <end position="205"/>
    </location>
</feature>
<name>C7GE06_9FIRM</name>
<feature type="transmembrane region" description="Helical" evidence="9">
    <location>
        <begin position="43"/>
        <end position="63"/>
    </location>
</feature>
<reference evidence="12 13" key="1">
    <citation type="submission" date="2009-08" db="EMBL/GenBank/DDBJ databases">
        <authorList>
            <person name="Weinstock G."/>
            <person name="Sodergren E."/>
            <person name="Clifton S."/>
            <person name="Fulton L."/>
            <person name="Fulton B."/>
            <person name="Courtney L."/>
            <person name="Fronick C."/>
            <person name="Harrison M."/>
            <person name="Strong C."/>
            <person name="Farmer C."/>
            <person name="Delahaunty K."/>
            <person name="Markovic C."/>
            <person name="Hall O."/>
            <person name="Minx P."/>
            <person name="Tomlinson C."/>
            <person name="Mitreva M."/>
            <person name="Nelson J."/>
            <person name="Hou S."/>
            <person name="Wollam A."/>
            <person name="Pepin K.H."/>
            <person name="Johnson M."/>
            <person name="Bhonagiri V."/>
            <person name="Nash W.E."/>
            <person name="Warren W."/>
            <person name="Chinwalla A."/>
            <person name="Mardis E.R."/>
            <person name="Wilson R.K."/>
        </authorList>
    </citation>
    <scope>NUCLEOTIDE SEQUENCE [LARGE SCALE GENOMIC DNA]</scope>
    <source>
        <strain evidence="12 13">L1-82</strain>
    </source>
</reference>
<dbReference type="GO" id="GO:0005886">
    <property type="term" value="C:plasma membrane"/>
    <property type="evidence" value="ECO:0007669"/>
    <property type="project" value="UniProtKB-SubCell"/>
</dbReference>
<dbReference type="Gene3D" id="3.40.50.300">
    <property type="entry name" value="P-loop containing nucleotide triphosphate hydrolases"/>
    <property type="match status" value="1"/>
</dbReference>
<proteinExistence type="predicted"/>
<dbReference type="FunFam" id="3.40.50.300:FF:000221">
    <property type="entry name" value="Multidrug ABC transporter ATP-binding protein"/>
    <property type="match status" value="1"/>
</dbReference>
<evidence type="ECO:0000313" key="12">
    <source>
        <dbReference type="EMBL" id="EEU99951.1"/>
    </source>
</evidence>
<dbReference type="PANTHER" id="PTHR43394">
    <property type="entry name" value="ATP-DEPENDENT PERMEASE MDL1, MITOCHONDRIAL"/>
    <property type="match status" value="1"/>
</dbReference>
<dbReference type="InterPro" id="IPR011527">
    <property type="entry name" value="ABC1_TM_dom"/>
</dbReference>
<dbReference type="Gene3D" id="1.20.1560.10">
    <property type="entry name" value="ABC transporter type 1, transmembrane domain"/>
    <property type="match status" value="1"/>
</dbReference>
<evidence type="ECO:0000256" key="3">
    <source>
        <dbReference type="ARBA" id="ARBA00022475"/>
    </source>
</evidence>
<dbReference type="InterPro" id="IPR027417">
    <property type="entry name" value="P-loop_NTPase"/>
</dbReference>
<dbReference type="PANTHER" id="PTHR43394:SF1">
    <property type="entry name" value="ATP-BINDING CASSETTE SUB-FAMILY B MEMBER 10, MITOCHONDRIAL"/>
    <property type="match status" value="1"/>
</dbReference>
<evidence type="ECO:0000256" key="2">
    <source>
        <dbReference type="ARBA" id="ARBA00022448"/>
    </source>
</evidence>
<keyword evidence="2" id="KW-0813">Transport</keyword>
<dbReference type="Pfam" id="PF00664">
    <property type="entry name" value="ABC_membrane"/>
    <property type="match status" value="1"/>
</dbReference>
<feature type="transmembrane region" description="Helical" evidence="9">
    <location>
        <begin position="83"/>
        <end position="103"/>
    </location>
</feature>
<evidence type="ECO:0000259" key="11">
    <source>
        <dbReference type="PROSITE" id="PS50929"/>
    </source>
</evidence>
<keyword evidence="8 9" id="KW-0472">Membrane</keyword>
<evidence type="ECO:0000313" key="13">
    <source>
        <dbReference type="Proteomes" id="UP000004828"/>
    </source>
</evidence>
<dbReference type="GO" id="GO:0005524">
    <property type="term" value="F:ATP binding"/>
    <property type="evidence" value="ECO:0007669"/>
    <property type="project" value="UniProtKB-KW"/>
</dbReference>
<dbReference type="InterPro" id="IPR039421">
    <property type="entry name" value="Type_1_exporter"/>
</dbReference>
<gene>
    <name evidence="12" type="ORF">ROSINTL182_08158</name>
</gene>
<dbReference type="GO" id="GO:0016887">
    <property type="term" value="F:ATP hydrolysis activity"/>
    <property type="evidence" value="ECO:0007669"/>
    <property type="project" value="InterPro"/>
</dbReference>
<dbReference type="Proteomes" id="UP000004828">
    <property type="component" value="Unassembled WGS sequence"/>
</dbReference>
<evidence type="ECO:0000256" key="9">
    <source>
        <dbReference type="SAM" id="Phobius"/>
    </source>
</evidence>
<dbReference type="PROSITE" id="PS50929">
    <property type="entry name" value="ABC_TM1F"/>
    <property type="match status" value="1"/>
</dbReference>
<dbReference type="Pfam" id="PF00005">
    <property type="entry name" value="ABC_tran"/>
    <property type="match status" value="1"/>
</dbReference>
<evidence type="ECO:0000256" key="8">
    <source>
        <dbReference type="ARBA" id="ARBA00023136"/>
    </source>
</evidence>
<dbReference type="PROSITE" id="PS00211">
    <property type="entry name" value="ABC_TRANSPORTER_1"/>
    <property type="match status" value="1"/>
</dbReference>
<dbReference type="HOGENOM" id="CLU_000604_84_3_9"/>
<organism evidence="12 13">
    <name type="scientific">Roseburia intestinalis L1-82</name>
    <dbReference type="NCBI Taxonomy" id="536231"/>
    <lineage>
        <taxon>Bacteria</taxon>
        <taxon>Bacillati</taxon>
        <taxon>Bacillota</taxon>
        <taxon>Clostridia</taxon>
        <taxon>Lachnospirales</taxon>
        <taxon>Lachnospiraceae</taxon>
        <taxon>Roseburia</taxon>
    </lineage>
</organism>
<keyword evidence="5" id="KW-0547">Nucleotide-binding</keyword>
<accession>C7GE06</accession>
<evidence type="ECO:0000256" key="6">
    <source>
        <dbReference type="ARBA" id="ARBA00022840"/>
    </source>
</evidence>
<dbReference type="GO" id="GO:0015421">
    <property type="term" value="F:ABC-type oligopeptide transporter activity"/>
    <property type="evidence" value="ECO:0007669"/>
    <property type="project" value="TreeGrafter"/>
</dbReference>
<feature type="domain" description="ABC transmembrane type-1" evidence="11">
    <location>
        <begin position="48"/>
        <end position="330"/>
    </location>
</feature>
<dbReference type="EMBL" id="ABYJ02000164">
    <property type="protein sequence ID" value="EEU99951.1"/>
    <property type="molecule type" value="Genomic_DNA"/>
</dbReference>
<evidence type="ECO:0000256" key="5">
    <source>
        <dbReference type="ARBA" id="ARBA00022741"/>
    </source>
</evidence>
<comment type="caution">
    <text evidence="12">The sequence shown here is derived from an EMBL/GenBank/DDBJ whole genome shotgun (WGS) entry which is preliminary data.</text>
</comment>
<dbReference type="SUPFAM" id="SSF52540">
    <property type="entry name" value="P-loop containing nucleoside triphosphate hydrolases"/>
    <property type="match status" value="1"/>
</dbReference>
<keyword evidence="4 9" id="KW-0812">Transmembrane</keyword>
<protein>
    <submittedName>
        <fullName evidence="12">ABC transporter, ATP-binding protein</fullName>
    </submittedName>
</protein>
<keyword evidence="6 12" id="KW-0067">ATP-binding</keyword>
<keyword evidence="3" id="KW-1003">Cell membrane</keyword>
<dbReference type="SUPFAM" id="SSF90123">
    <property type="entry name" value="ABC transporter transmembrane region"/>
    <property type="match status" value="1"/>
</dbReference>
<feature type="transmembrane region" description="Helical" evidence="9">
    <location>
        <begin position="158"/>
        <end position="180"/>
    </location>
</feature>
<dbReference type="SMART" id="SM00382">
    <property type="entry name" value="AAA"/>
    <property type="match status" value="1"/>
</dbReference>
<evidence type="ECO:0000256" key="4">
    <source>
        <dbReference type="ARBA" id="ARBA00022692"/>
    </source>
</evidence>
<evidence type="ECO:0000259" key="10">
    <source>
        <dbReference type="PROSITE" id="PS50893"/>
    </source>
</evidence>
<dbReference type="AlphaFoldDB" id="C7GE06"/>
<keyword evidence="7 9" id="KW-1133">Transmembrane helix</keyword>
<dbReference type="InterPro" id="IPR036640">
    <property type="entry name" value="ABC1_TM_sf"/>
</dbReference>
<comment type="subcellular location">
    <subcellularLocation>
        <location evidence="1">Cell membrane</location>
        <topology evidence="1">Multi-pass membrane protein</topology>
    </subcellularLocation>
</comment>
<dbReference type="CDD" id="cd18542">
    <property type="entry name" value="ABC_6TM_YknU_like"/>
    <property type="match status" value="1"/>
</dbReference>
<evidence type="ECO:0000256" key="1">
    <source>
        <dbReference type="ARBA" id="ARBA00004651"/>
    </source>
</evidence>
<dbReference type="InterPro" id="IPR017871">
    <property type="entry name" value="ABC_transporter-like_CS"/>
</dbReference>